<dbReference type="AlphaFoldDB" id="A0A9D1AMD2"/>
<organism evidence="1 2">
    <name type="scientific">Candidatus Caccousia avicola</name>
    <dbReference type="NCBI Taxonomy" id="2840721"/>
    <lineage>
        <taxon>Bacteria</taxon>
        <taxon>Bacillati</taxon>
        <taxon>Bacillota</taxon>
        <taxon>Clostridia</taxon>
        <taxon>Eubacteriales</taxon>
        <taxon>Oscillospiraceae</taxon>
        <taxon>Oscillospiraceae incertae sedis</taxon>
        <taxon>Candidatus Caccousia</taxon>
    </lineage>
</organism>
<dbReference type="EMBL" id="DVGZ01000064">
    <property type="protein sequence ID" value="HIR47247.1"/>
    <property type="molecule type" value="Genomic_DNA"/>
</dbReference>
<evidence type="ECO:0000313" key="2">
    <source>
        <dbReference type="Proteomes" id="UP000824242"/>
    </source>
</evidence>
<dbReference type="Proteomes" id="UP000824242">
    <property type="component" value="Unassembled WGS sequence"/>
</dbReference>
<name>A0A9D1AMD2_9FIRM</name>
<comment type="caution">
    <text evidence="1">The sequence shown here is derived from an EMBL/GenBank/DDBJ whole genome shotgun (WGS) entry which is preliminary data.</text>
</comment>
<sequence length="62" mass="6721">MGMMDSIAATATSLSAAQFQQNYSLSLMKKAMNTQELAAQEMLQMLPQTPPLAEGTHIDVYA</sequence>
<reference evidence="1" key="1">
    <citation type="submission" date="2020-10" db="EMBL/GenBank/DDBJ databases">
        <authorList>
            <person name="Gilroy R."/>
        </authorList>
    </citation>
    <scope>NUCLEOTIDE SEQUENCE</scope>
    <source>
        <strain evidence="1">ChiSxjej1B13-7958</strain>
    </source>
</reference>
<reference evidence="1" key="2">
    <citation type="journal article" date="2021" name="PeerJ">
        <title>Extensive microbial diversity within the chicken gut microbiome revealed by metagenomics and culture.</title>
        <authorList>
            <person name="Gilroy R."/>
            <person name="Ravi A."/>
            <person name="Getino M."/>
            <person name="Pursley I."/>
            <person name="Horton D.L."/>
            <person name="Alikhan N.F."/>
            <person name="Baker D."/>
            <person name="Gharbi K."/>
            <person name="Hall N."/>
            <person name="Watson M."/>
            <person name="Adriaenssens E.M."/>
            <person name="Foster-Nyarko E."/>
            <person name="Jarju S."/>
            <person name="Secka A."/>
            <person name="Antonio M."/>
            <person name="Oren A."/>
            <person name="Chaudhuri R.R."/>
            <person name="La Ragione R."/>
            <person name="Hildebrand F."/>
            <person name="Pallen M.J."/>
        </authorList>
    </citation>
    <scope>NUCLEOTIDE SEQUENCE</scope>
    <source>
        <strain evidence="1">ChiSxjej1B13-7958</strain>
    </source>
</reference>
<evidence type="ECO:0000313" key="1">
    <source>
        <dbReference type="EMBL" id="HIR47247.1"/>
    </source>
</evidence>
<protein>
    <submittedName>
        <fullName evidence="1">YjfB family protein</fullName>
    </submittedName>
</protein>
<gene>
    <name evidence="1" type="ORF">IAB89_06255</name>
</gene>
<accession>A0A9D1AMD2</accession>
<dbReference type="Pfam" id="PF14070">
    <property type="entry name" value="YjfB_motility"/>
    <property type="match status" value="1"/>
</dbReference>
<dbReference type="InterPro" id="IPR025906">
    <property type="entry name" value="YjfB_motility"/>
</dbReference>
<proteinExistence type="predicted"/>